<evidence type="ECO:0000313" key="2">
    <source>
        <dbReference type="Proteomes" id="UP001317629"/>
    </source>
</evidence>
<gene>
    <name evidence="1" type="ORF">SS37A_19310</name>
</gene>
<name>A0ABM8E8V7_9HYPH</name>
<sequence length="147" mass="15624">MGAGLPIAEIAHAMPGRARLRFPDRLGDSDFFASVSSGLSALPSVYKVAARPFTGSVLIEHGDALEKVSEAALEAGLFAIGKARSATKTDKPVEFDPKALVALALVGLALWQVTREKFFPPAFTLLWYAGHLAGVWRSPESGDDAMI</sequence>
<keyword evidence="2" id="KW-1185">Reference proteome</keyword>
<accession>A0ABM8E8V7</accession>
<reference evidence="1 2" key="1">
    <citation type="journal article" date="2023" name="Int. J. Syst. Evol. Microbiol.">
        <title>Methylocystis iwaonis sp. nov., a type II methane-oxidizing bacterium from surface soil of a rice paddy field in Japan, and emended description of the genus Methylocystis (ex Whittenbury et al. 1970) Bowman et al. 1993.</title>
        <authorList>
            <person name="Kaise H."/>
            <person name="Sawadogo J.B."/>
            <person name="Alam M.S."/>
            <person name="Ueno C."/>
            <person name="Dianou D."/>
            <person name="Shinjo R."/>
            <person name="Asakawa S."/>
        </authorList>
    </citation>
    <scope>NUCLEOTIDE SEQUENCE [LARGE SCALE GENOMIC DNA]</scope>
    <source>
        <strain evidence="1 2">SS37A-Re</strain>
    </source>
</reference>
<evidence type="ECO:0000313" key="1">
    <source>
        <dbReference type="EMBL" id="BDV34402.1"/>
    </source>
</evidence>
<dbReference type="EMBL" id="AP027142">
    <property type="protein sequence ID" value="BDV34402.1"/>
    <property type="molecule type" value="Genomic_DNA"/>
</dbReference>
<dbReference type="RefSeq" id="WP_281931961.1">
    <property type="nucleotide sequence ID" value="NZ_AP027142.1"/>
</dbReference>
<proteinExistence type="predicted"/>
<dbReference type="Proteomes" id="UP001317629">
    <property type="component" value="Chromosome"/>
</dbReference>
<protein>
    <submittedName>
        <fullName evidence="1">Uncharacterized protein</fullName>
    </submittedName>
</protein>
<organism evidence="1 2">
    <name type="scientific">Methylocystis iwaonis</name>
    <dbReference type="NCBI Taxonomy" id="2885079"/>
    <lineage>
        <taxon>Bacteria</taxon>
        <taxon>Pseudomonadati</taxon>
        <taxon>Pseudomonadota</taxon>
        <taxon>Alphaproteobacteria</taxon>
        <taxon>Hyphomicrobiales</taxon>
        <taxon>Methylocystaceae</taxon>
        <taxon>Methylocystis</taxon>
    </lineage>
</organism>